<evidence type="ECO:0000313" key="2">
    <source>
        <dbReference type="Proteomes" id="UP000070700"/>
    </source>
</evidence>
<dbReference type="PANTHER" id="PTHR35895:SF1">
    <property type="entry name" value="LIPID-BINDING SERUM GLYCOPROTEIN C-TERMINAL DOMAIN-CONTAINING PROTEIN"/>
    <property type="match status" value="1"/>
</dbReference>
<dbReference type="Proteomes" id="UP000070700">
    <property type="component" value="Unassembled WGS sequence"/>
</dbReference>
<dbReference type="InterPro" id="IPR046368">
    <property type="entry name" value="Tag1"/>
</dbReference>
<reference evidence="1 2" key="1">
    <citation type="submission" date="2015-10" db="EMBL/GenBank/DDBJ databases">
        <title>Full genome of DAOMC 229536 Phialocephala scopiformis, a fungal endophyte of spruce producing the potent anti-insectan compound rugulosin.</title>
        <authorList>
            <consortium name="DOE Joint Genome Institute"/>
            <person name="Walker A.K."/>
            <person name="Frasz S.L."/>
            <person name="Seifert K.A."/>
            <person name="Miller J.D."/>
            <person name="Mondo S.J."/>
            <person name="Labutti K."/>
            <person name="Lipzen A."/>
            <person name="Dockter R."/>
            <person name="Kennedy M."/>
            <person name="Grigoriev I.V."/>
            <person name="Spatafora J.W."/>
        </authorList>
    </citation>
    <scope>NUCLEOTIDE SEQUENCE [LARGE SCALE GENOMIC DNA]</scope>
    <source>
        <strain evidence="1 2">CBS 120377</strain>
    </source>
</reference>
<dbReference type="RefSeq" id="XP_018065064.1">
    <property type="nucleotide sequence ID" value="XM_018212345.1"/>
</dbReference>
<evidence type="ECO:0000313" key="1">
    <source>
        <dbReference type="EMBL" id="KUJ10709.1"/>
    </source>
</evidence>
<dbReference type="AlphaFoldDB" id="A0A194WSQ0"/>
<gene>
    <name evidence="1" type="ORF">LY89DRAFT_655491</name>
</gene>
<sequence length="252" mass="27391">MEAITQAIVNYSTLDVSYIKITNATKDTFLMSIQSRVNKTGPIGATMSEMTVEMAGPAGTFGHLDLPVVKTSSSGADVTITDQLIKITDMAAFRAFVKSLMNDEKLTMKLKNGNGTIKSLGMTSKIFYQKDVHLKGMNGPKTVMVKTEVEGSGFKNEMLTINPSAFEIDMGVVKYEIRNAENVKIAEQKGKTHITRGESTSIMTGTMTGEKLEGDARLVGVGVEEESWHDETIRDLNTSVKLSEEFVGLCGS</sequence>
<dbReference type="InParanoid" id="A0A194WSQ0"/>
<name>A0A194WSQ0_MOLSC</name>
<dbReference type="EMBL" id="KQ947428">
    <property type="protein sequence ID" value="KUJ10709.1"/>
    <property type="molecule type" value="Genomic_DNA"/>
</dbReference>
<accession>A0A194WSQ0</accession>
<proteinExistence type="predicted"/>
<organism evidence="1 2">
    <name type="scientific">Mollisia scopiformis</name>
    <name type="common">Conifer needle endophyte fungus</name>
    <name type="synonym">Phialocephala scopiformis</name>
    <dbReference type="NCBI Taxonomy" id="149040"/>
    <lineage>
        <taxon>Eukaryota</taxon>
        <taxon>Fungi</taxon>
        <taxon>Dikarya</taxon>
        <taxon>Ascomycota</taxon>
        <taxon>Pezizomycotina</taxon>
        <taxon>Leotiomycetes</taxon>
        <taxon>Helotiales</taxon>
        <taxon>Mollisiaceae</taxon>
        <taxon>Mollisia</taxon>
    </lineage>
</organism>
<dbReference type="OrthoDB" id="10039566at2759"/>
<protein>
    <submittedName>
        <fullName evidence="1">Uncharacterized protein</fullName>
    </submittedName>
</protein>
<dbReference type="KEGG" id="psco:LY89DRAFT_655491"/>
<dbReference type="GO" id="GO:0000329">
    <property type="term" value="C:fungal-type vacuole membrane"/>
    <property type="evidence" value="ECO:0007669"/>
    <property type="project" value="InterPro"/>
</dbReference>
<dbReference type="GeneID" id="28822071"/>
<dbReference type="PANTHER" id="PTHR35895">
    <property type="entry name" value="CHROMOSOME 16, WHOLE GENOME SHOTGUN SEQUENCE"/>
    <property type="match status" value="1"/>
</dbReference>
<keyword evidence="2" id="KW-1185">Reference proteome</keyword>
<dbReference type="Pfam" id="PF12505">
    <property type="entry name" value="DUF3712"/>
    <property type="match status" value="1"/>
</dbReference>
<dbReference type="InterPro" id="IPR022185">
    <property type="entry name" value="DUF3712"/>
</dbReference>